<feature type="region of interest" description="Disordered" evidence="2">
    <location>
        <begin position="139"/>
        <end position="165"/>
    </location>
</feature>
<dbReference type="InterPro" id="IPR051610">
    <property type="entry name" value="GPI/OXD"/>
</dbReference>
<evidence type="ECO:0000256" key="2">
    <source>
        <dbReference type="SAM" id="MobiDB-lite"/>
    </source>
</evidence>
<proteinExistence type="predicted"/>
<feature type="compositionally biased region" description="Basic and acidic residues" evidence="2">
    <location>
        <begin position="154"/>
        <end position="165"/>
    </location>
</feature>
<dbReference type="Proteomes" id="UP000290759">
    <property type="component" value="Unassembled WGS sequence"/>
</dbReference>
<dbReference type="Gene3D" id="2.60.120.10">
    <property type="entry name" value="Jelly Rolls"/>
    <property type="match status" value="1"/>
</dbReference>
<dbReference type="PANTHER" id="PTHR35848:SF6">
    <property type="entry name" value="CUPIN TYPE-2 DOMAIN-CONTAINING PROTEIN"/>
    <property type="match status" value="1"/>
</dbReference>
<accession>A0A4Q2U466</accession>
<dbReference type="EMBL" id="QYBB01000043">
    <property type="protein sequence ID" value="RYC29697.1"/>
    <property type="molecule type" value="Genomic_DNA"/>
</dbReference>
<evidence type="ECO:0000259" key="3">
    <source>
        <dbReference type="Pfam" id="PF07883"/>
    </source>
</evidence>
<dbReference type="InterPro" id="IPR011051">
    <property type="entry name" value="RmlC_Cupin_sf"/>
</dbReference>
<dbReference type="Pfam" id="PF07883">
    <property type="entry name" value="Cupin_2"/>
    <property type="match status" value="1"/>
</dbReference>
<dbReference type="PANTHER" id="PTHR35848">
    <property type="entry name" value="OXALATE-BINDING PROTEIN"/>
    <property type="match status" value="1"/>
</dbReference>
<dbReference type="AlphaFoldDB" id="A0A4Q2U466"/>
<dbReference type="OrthoDB" id="9793521at2"/>
<organism evidence="4 5">
    <name type="scientific">Lichenibacterium minor</name>
    <dbReference type="NCBI Taxonomy" id="2316528"/>
    <lineage>
        <taxon>Bacteria</taxon>
        <taxon>Pseudomonadati</taxon>
        <taxon>Pseudomonadota</taxon>
        <taxon>Alphaproteobacteria</taxon>
        <taxon>Hyphomicrobiales</taxon>
        <taxon>Lichenihabitantaceae</taxon>
        <taxon>Lichenibacterium</taxon>
    </lineage>
</organism>
<comment type="caution">
    <text evidence="4">The sequence shown here is derived from an EMBL/GenBank/DDBJ whole genome shotgun (WGS) entry which is preliminary data.</text>
</comment>
<feature type="domain" description="Cupin type-2" evidence="3">
    <location>
        <begin position="55"/>
        <end position="124"/>
    </location>
</feature>
<evidence type="ECO:0000313" key="5">
    <source>
        <dbReference type="Proteomes" id="UP000290759"/>
    </source>
</evidence>
<protein>
    <submittedName>
        <fullName evidence="4">Cupin domain-containing protein</fullName>
    </submittedName>
</protein>
<dbReference type="GO" id="GO:0046872">
    <property type="term" value="F:metal ion binding"/>
    <property type="evidence" value="ECO:0007669"/>
    <property type="project" value="UniProtKB-KW"/>
</dbReference>
<gene>
    <name evidence="4" type="ORF">D3273_22750</name>
</gene>
<dbReference type="SUPFAM" id="SSF51182">
    <property type="entry name" value="RmlC-like cupins"/>
    <property type="match status" value="1"/>
</dbReference>
<dbReference type="InterPro" id="IPR014710">
    <property type="entry name" value="RmlC-like_jellyroll"/>
</dbReference>
<keyword evidence="1" id="KW-0479">Metal-binding</keyword>
<evidence type="ECO:0000313" key="4">
    <source>
        <dbReference type="EMBL" id="RYC29697.1"/>
    </source>
</evidence>
<name>A0A4Q2U466_9HYPH</name>
<reference evidence="4 5" key="1">
    <citation type="submission" date="2018-12" db="EMBL/GenBank/DDBJ databases">
        <authorList>
            <person name="Grouzdev D.S."/>
            <person name="Krutkina M.S."/>
        </authorList>
    </citation>
    <scope>NUCLEOTIDE SEQUENCE [LARGE SCALE GENOMIC DNA]</scope>
    <source>
        <strain evidence="4 5">RmlP026</strain>
    </source>
</reference>
<sequence length="165" mass="17975">MQARGPRPPIQHRETSMSVEIHSRKEAVVLQNPGKRSVQLLWRENAPDAAVTVTHVAMAPGAVSSRHEHPGAEQIWIVESGVAALLLGEHERREIKAGDLVRTPKGHVHGIENTGAVPFVYLTVTCPPEDMTHFYVQRQNAAETSADADPVPTEADRDGSDATRA</sequence>
<keyword evidence="5" id="KW-1185">Reference proteome</keyword>
<reference evidence="4 5" key="2">
    <citation type="submission" date="2019-02" db="EMBL/GenBank/DDBJ databases">
        <title>'Lichenibacterium ramalinii' gen. nov. sp. nov., 'Lichenibacterium minor' gen. nov. sp. nov.</title>
        <authorList>
            <person name="Pankratov T."/>
        </authorList>
    </citation>
    <scope>NUCLEOTIDE SEQUENCE [LARGE SCALE GENOMIC DNA]</scope>
    <source>
        <strain evidence="4 5">RmlP026</strain>
    </source>
</reference>
<dbReference type="InterPro" id="IPR013096">
    <property type="entry name" value="Cupin_2"/>
</dbReference>
<evidence type="ECO:0000256" key="1">
    <source>
        <dbReference type="ARBA" id="ARBA00022723"/>
    </source>
</evidence>